<feature type="transmembrane region" description="Helical" evidence="1">
    <location>
        <begin position="216"/>
        <end position="241"/>
    </location>
</feature>
<organism evidence="2 3">
    <name type="scientific">Steinernema hermaphroditum</name>
    <dbReference type="NCBI Taxonomy" id="289476"/>
    <lineage>
        <taxon>Eukaryota</taxon>
        <taxon>Metazoa</taxon>
        <taxon>Ecdysozoa</taxon>
        <taxon>Nematoda</taxon>
        <taxon>Chromadorea</taxon>
        <taxon>Rhabditida</taxon>
        <taxon>Tylenchina</taxon>
        <taxon>Panagrolaimomorpha</taxon>
        <taxon>Strongyloidoidea</taxon>
        <taxon>Steinernematidae</taxon>
        <taxon>Steinernema</taxon>
    </lineage>
</organism>
<feature type="transmembrane region" description="Helical" evidence="1">
    <location>
        <begin position="185"/>
        <end position="204"/>
    </location>
</feature>
<keyword evidence="1" id="KW-0472">Membrane</keyword>
<sequence length="301" mass="33054">MMVSSSLYSCICVFSSKKCQYGCKGRTIKLCSLHIVIGALSVTWGLLLFFPSGKLHPGQPIFFTAITLIVLGICIAILAVVALLLAKSSRHKERRTVIYFAITLTTTLSLAILGCVIATEIILLKQRSVLPFSCVNVGAYVWQMSKCTSGNTGALVIGILYAIFGFLCLFNNFVAFTIFQESARNSIIEVIISAVVIAVGVLTFDGSYNDRSRKIIPMMVFLAGQIVFFFILTGCFVAAVFDPDLILHNPVVKDRTEKITTREVKAISAGLAFLFVLLITCIREGKKSEETEMGHFENARY</sequence>
<dbReference type="AlphaFoldDB" id="A0AA39HMQ4"/>
<accession>A0AA39HMQ4</accession>
<dbReference type="EMBL" id="JAUCMV010000003">
    <property type="protein sequence ID" value="KAK0408726.1"/>
    <property type="molecule type" value="Genomic_DNA"/>
</dbReference>
<evidence type="ECO:0000313" key="3">
    <source>
        <dbReference type="Proteomes" id="UP001175271"/>
    </source>
</evidence>
<reference evidence="2" key="1">
    <citation type="submission" date="2023-06" db="EMBL/GenBank/DDBJ databases">
        <title>Genomic analysis of the entomopathogenic nematode Steinernema hermaphroditum.</title>
        <authorList>
            <person name="Schwarz E.M."/>
            <person name="Heppert J.K."/>
            <person name="Baniya A."/>
            <person name="Schwartz H.T."/>
            <person name="Tan C.-H."/>
            <person name="Antoshechkin I."/>
            <person name="Sternberg P.W."/>
            <person name="Goodrich-Blair H."/>
            <person name="Dillman A.R."/>
        </authorList>
    </citation>
    <scope>NUCLEOTIDE SEQUENCE</scope>
    <source>
        <strain evidence="2">PS9179</strain>
        <tissue evidence="2">Whole animal</tissue>
    </source>
</reference>
<feature type="transmembrane region" description="Helical" evidence="1">
    <location>
        <begin position="30"/>
        <end position="50"/>
    </location>
</feature>
<protein>
    <submittedName>
        <fullName evidence="2">Uncharacterized protein</fullName>
    </submittedName>
</protein>
<gene>
    <name evidence="2" type="ORF">QR680_004124</name>
</gene>
<dbReference type="Proteomes" id="UP001175271">
    <property type="component" value="Unassembled WGS sequence"/>
</dbReference>
<name>A0AA39HMQ4_9BILA</name>
<keyword evidence="1" id="KW-1133">Transmembrane helix</keyword>
<evidence type="ECO:0000256" key="1">
    <source>
        <dbReference type="SAM" id="Phobius"/>
    </source>
</evidence>
<evidence type="ECO:0000313" key="2">
    <source>
        <dbReference type="EMBL" id="KAK0408726.1"/>
    </source>
</evidence>
<feature type="transmembrane region" description="Helical" evidence="1">
    <location>
        <begin position="154"/>
        <end position="179"/>
    </location>
</feature>
<keyword evidence="1" id="KW-0812">Transmembrane</keyword>
<comment type="caution">
    <text evidence="2">The sequence shown here is derived from an EMBL/GenBank/DDBJ whole genome shotgun (WGS) entry which is preliminary data.</text>
</comment>
<keyword evidence="3" id="KW-1185">Reference proteome</keyword>
<feature type="transmembrane region" description="Helical" evidence="1">
    <location>
        <begin position="97"/>
        <end position="119"/>
    </location>
</feature>
<feature type="transmembrane region" description="Helical" evidence="1">
    <location>
        <begin position="62"/>
        <end position="85"/>
    </location>
</feature>
<proteinExistence type="predicted"/>